<dbReference type="EMBL" id="HG735664">
    <property type="protein sequence ID" value="CDJ36257.1"/>
    <property type="molecule type" value="Genomic_DNA"/>
</dbReference>
<reference evidence="1" key="1">
    <citation type="submission" date="2013-10" db="EMBL/GenBank/DDBJ databases">
        <title>Genomic analysis of the causative agents of coccidiosis in chickens.</title>
        <authorList>
            <person name="Reid A.J."/>
            <person name="Blake D."/>
            <person name="Billington K."/>
            <person name="Browne H."/>
            <person name="Dunn M."/>
            <person name="Hung S."/>
            <person name="Kawahara F."/>
            <person name="Miranda-Saavedra D."/>
            <person name="Mourier T."/>
            <person name="Nagra H."/>
            <person name="Otto T.D."/>
            <person name="Rawlings N."/>
            <person name="Sanchez A."/>
            <person name="Sanders M."/>
            <person name="Subramaniam C."/>
            <person name="Tay Y."/>
            <person name="Dear P."/>
            <person name="Doerig C."/>
            <person name="Gruber A."/>
            <person name="Parkinson J."/>
            <person name="Shirley M."/>
            <person name="Wan K.L."/>
            <person name="Berriman M."/>
            <person name="Tomley F."/>
            <person name="Pain A."/>
        </authorList>
    </citation>
    <scope>NUCLEOTIDE SEQUENCE [LARGE SCALE GENOMIC DNA]</scope>
    <source>
        <strain evidence="1">Houghton</strain>
    </source>
</reference>
<dbReference type="InterPro" id="IPR035437">
    <property type="entry name" value="SNase_OB-fold_sf"/>
</dbReference>
<reference evidence="1" key="2">
    <citation type="submission" date="2013-10" db="EMBL/GenBank/DDBJ databases">
        <authorList>
            <person name="Aslett M."/>
        </authorList>
    </citation>
    <scope>NUCLEOTIDE SEQUENCE [LARGE SCALE GENOMIC DNA]</scope>
    <source>
        <strain evidence="1">Houghton</strain>
    </source>
</reference>
<dbReference type="GeneID" id="60404255"/>
<dbReference type="SUPFAM" id="SSF50199">
    <property type="entry name" value="Staphylococcal nuclease"/>
    <property type="match status" value="1"/>
</dbReference>
<accession>U6KJ00</accession>
<dbReference type="OrthoDB" id="430293at2759"/>
<gene>
    <name evidence="1" type="ORF">EMH_0072250</name>
</gene>
<dbReference type="Proteomes" id="UP000030744">
    <property type="component" value="Unassembled WGS sequence"/>
</dbReference>
<name>U6KJ00_9EIME</name>
<evidence type="ECO:0000313" key="2">
    <source>
        <dbReference type="Proteomes" id="UP000030744"/>
    </source>
</evidence>
<evidence type="ECO:0008006" key="3">
    <source>
        <dbReference type="Google" id="ProtNLM"/>
    </source>
</evidence>
<organism evidence="1 2">
    <name type="scientific">Eimeria mitis</name>
    <dbReference type="NCBI Taxonomy" id="44415"/>
    <lineage>
        <taxon>Eukaryota</taxon>
        <taxon>Sar</taxon>
        <taxon>Alveolata</taxon>
        <taxon>Apicomplexa</taxon>
        <taxon>Conoidasida</taxon>
        <taxon>Coccidia</taxon>
        <taxon>Eucoccidiorida</taxon>
        <taxon>Eimeriorina</taxon>
        <taxon>Eimeriidae</taxon>
        <taxon>Eimeria</taxon>
    </lineage>
</organism>
<proteinExistence type="predicted"/>
<evidence type="ECO:0000313" key="1">
    <source>
        <dbReference type="EMBL" id="CDJ36257.1"/>
    </source>
</evidence>
<keyword evidence="2" id="KW-1185">Reference proteome</keyword>
<sequence>MAVVSVADVMMQRGLAWLDSVGGEKGIQKPQGGRWGNCRYQHLMALQERARKARQGVWQLRRDVLKDLRLDEEGNLPRFSGEESAFPALLLAQMLQYLSGDNGDGKSTAKEENGGRFFAALVTRVVDGDTVRLAPVLSDEHVHRLMHENERRSISELESWGDGEKSVAVKDADKRFILTTVYAIDTPEVARGGLKPYTGRAVLSVGAHLTYGSEQLDEGGQPLGVAAGRAMSELVLGRVVLVEELGSDCFERLVARIFIPAVSDSLHTGAASHAAFFSLLSTELRCLYIRDFGSVADLPQCTGVRGVVSIVHRIRKARSGNLQQLLLGCMRRMVYNHIRGLIDASEEMLRRGLARVYCAASVKVKYGGKEQKKRLEELARTAENRGCGMWGLPWWCQEDPKEHRRRTRGDGRFTCNEGKLERRKTCNNILINSCIGGNGNR</sequence>
<dbReference type="Gene3D" id="2.40.50.90">
    <property type="match status" value="1"/>
</dbReference>
<dbReference type="VEuPathDB" id="ToxoDB:EMH_0072250"/>
<dbReference type="RefSeq" id="XP_037878546.1">
    <property type="nucleotide sequence ID" value="XM_038022692.1"/>
</dbReference>
<dbReference type="AlphaFoldDB" id="U6KJ00"/>
<protein>
    <recommendedName>
        <fullName evidence="3">TNase-like domain-containing protein</fullName>
    </recommendedName>
</protein>